<evidence type="ECO:0000256" key="8">
    <source>
        <dbReference type="ARBA" id="ARBA00022840"/>
    </source>
</evidence>
<keyword evidence="6" id="KW-0479">Metal-binding</keyword>
<evidence type="ECO:0000313" key="11">
    <source>
        <dbReference type="EMBL" id="OGL67255.1"/>
    </source>
</evidence>
<accession>A0A1F7TMQ6</accession>
<evidence type="ECO:0000313" key="12">
    <source>
        <dbReference type="Proteomes" id="UP000177885"/>
    </source>
</evidence>
<evidence type="ECO:0000256" key="1">
    <source>
        <dbReference type="ARBA" id="ARBA00004496"/>
    </source>
</evidence>
<dbReference type="EMBL" id="MGDT01000003">
    <property type="protein sequence ID" value="OGL67255.1"/>
    <property type="molecule type" value="Genomic_DNA"/>
</dbReference>
<dbReference type="NCBIfam" id="TIGR00150">
    <property type="entry name" value="T6A_YjeE"/>
    <property type="match status" value="1"/>
</dbReference>
<comment type="similarity">
    <text evidence="2">Belongs to the TsaE family.</text>
</comment>
<evidence type="ECO:0000256" key="3">
    <source>
        <dbReference type="ARBA" id="ARBA00019010"/>
    </source>
</evidence>
<evidence type="ECO:0000256" key="6">
    <source>
        <dbReference type="ARBA" id="ARBA00022723"/>
    </source>
</evidence>
<evidence type="ECO:0000256" key="10">
    <source>
        <dbReference type="ARBA" id="ARBA00032441"/>
    </source>
</evidence>
<keyword evidence="9" id="KW-0460">Magnesium</keyword>
<keyword evidence="7" id="KW-0547">Nucleotide-binding</keyword>
<dbReference type="GO" id="GO:0002949">
    <property type="term" value="P:tRNA threonylcarbamoyladenosine modification"/>
    <property type="evidence" value="ECO:0007669"/>
    <property type="project" value="InterPro"/>
</dbReference>
<dbReference type="PANTHER" id="PTHR33540">
    <property type="entry name" value="TRNA THREONYLCARBAMOYLADENOSINE BIOSYNTHESIS PROTEIN TSAE"/>
    <property type="match status" value="1"/>
</dbReference>
<dbReference type="GO" id="GO:0005737">
    <property type="term" value="C:cytoplasm"/>
    <property type="evidence" value="ECO:0007669"/>
    <property type="project" value="UniProtKB-SubCell"/>
</dbReference>
<dbReference type="STRING" id="1802385.A2856_04350"/>
<dbReference type="GO" id="GO:0005524">
    <property type="term" value="F:ATP binding"/>
    <property type="evidence" value="ECO:0007669"/>
    <property type="project" value="UniProtKB-KW"/>
</dbReference>
<dbReference type="Proteomes" id="UP000177885">
    <property type="component" value="Unassembled WGS sequence"/>
</dbReference>
<organism evidence="11 12">
    <name type="scientific">Candidatus Uhrbacteria bacterium RIFCSPHIGHO2_01_FULL_63_20</name>
    <dbReference type="NCBI Taxonomy" id="1802385"/>
    <lineage>
        <taxon>Bacteria</taxon>
        <taxon>Candidatus Uhriibacteriota</taxon>
    </lineage>
</organism>
<evidence type="ECO:0000256" key="5">
    <source>
        <dbReference type="ARBA" id="ARBA00022694"/>
    </source>
</evidence>
<dbReference type="AlphaFoldDB" id="A0A1F7TMQ6"/>
<comment type="caution">
    <text evidence="11">The sequence shown here is derived from an EMBL/GenBank/DDBJ whole genome shotgun (WGS) entry which is preliminary data.</text>
</comment>
<keyword evidence="11" id="KW-0808">Transferase</keyword>
<keyword evidence="5" id="KW-0819">tRNA processing</keyword>
<name>A0A1F7TMQ6_9BACT</name>
<dbReference type="GO" id="GO:0046872">
    <property type="term" value="F:metal ion binding"/>
    <property type="evidence" value="ECO:0007669"/>
    <property type="project" value="UniProtKB-KW"/>
</dbReference>
<evidence type="ECO:0000256" key="2">
    <source>
        <dbReference type="ARBA" id="ARBA00007599"/>
    </source>
</evidence>
<reference evidence="11 12" key="1">
    <citation type="journal article" date="2016" name="Nat. Commun.">
        <title>Thousands of microbial genomes shed light on interconnected biogeochemical processes in an aquifer system.</title>
        <authorList>
            <person name="Anantharaman K."/>
            <person name="Brown C.T."/>
            <person name="Hug L.A."/>
            <person name="Sharon I."/>
            <person name="Castelle C.J."/>
            <person name="Probst A.J."/>
            <person name="Thomas B.C."/>
            <person name="Singh A."/>
            <person name="Wilkins M.J."/>
            <person name="Karaoz U."/>
            <person name="Brodie E.L."/>
            <person name="Williams K.H."/>
            <person name="Hubbard S.S."/>
            <person name="Banfield J.F."/>
        </authorList>
    </citation>
    <scope>NUCLEOTIDE SEQUENCE [LARGE SCALE GENOMIC DNA]</scope>
</reference>
<dbReference type="InterPro" id="IPR027417">
    <property type="entry name" value="P-loop_NTPase"/>
</dbReference>
<keyword evidence="4" id="KW-0963">Cytoplasm</keyword>
<proteinExistence type="inferred from homology"/>
<dbReference type="SUPFAM" id="SSF52540">
    <property type="entry name" value="P-loop containing nucleoside triphosphate hydrolases"/>
    <property type="match status" value="1"/>
</dbReference>
<dbReference type="PANTHER" id="PTHR33540:SF2">
    <property type="entry name" value="TRNA THREONYLCARBAMOYLADENOSINE BIOSYNTHESIS PROTEIN TSAE"/>
    <property type="match status" value="1"/>
</dbReference>
<evidence type="ECO:0000256" key="7">
    <source>
        <dbReference type="ARBA" id="ARBA00022741"/>
    </source>
</evidence>
<keyword evidence="8" id="KW-0067">ATP-binding</keyword>
<dbReference type="GO" id="GO:0016740">
    <property type="term" value="F:transferase activity"/>
    <property type="evidence" value="ECO:0007669"/>
    <property type="project" value="UniProtKB-KW"/>
</dbReference>
<dbReference type="InterPro" id="IPR003442">
    <property type="entry name" value="T6A_TsaE"/>
</dbReference>
<sequence>MTYRSDSTHETKAIAADLAATLKGGELVLLDGLLGAGKTTFVRGMTEALGADTLARSPTFTVMNVYRANHPSVKQLVHLDFYRLTKPEEIHELGLEDWLGRPDTVVVAEWPPESLPVPSGTPIIRVTIEGTGEEPREFTVDAVTIS</sequence>
<gene>
    <name evidence="11" type="ORF">A2856_04350</name>
</gene>
<evidence type="ECO:0000256" key="4">
    <source>
        <dbReference type="ARBA" id="ARBA00022490"/>
    </source>
</evidence>
<comment type="subcellular location">
    <subcellularLocation>
        <location evidence="1">Cytoplasm</location>
    </subcellularLocation>
</comment>
<evidence type="ECO:0000256" key="9">
    <source>
        <dbReference type="ARBA" id="ARBA00022842"/>
    </source>
</evidence>
<protein>
    <recommendedName>
        <fullName evidence="3">tRNA threonylcarbamoyladenosine biosynthesis protein TsaE</fullName>
    </recommendedName>
    <alternativeName>
        <fullName evidence="10">t(6)A37 threonylcarbamoyladenosine biosynthesis protein TsaE</fullName>
    </alternativeName>
</protein>
<dbReference type="Gene3D" id="3.40.50.300">
    <property type="entry name" value="P-loop containing nucleotide triphosphate hydrolases"/>
    <property type="match status" value="1"/>
</dbReference>
<dbReference type="Pfam" id="PF02367">
    <property type="entry name" value="TsaE"/>
    <property type="match status" value="1"/>
</dbReference>